<dbReference type="InterPro" id="IPR001810">
    <property type="entry name" value="F-box_dom"/>
</dbReference>
<gene>
    <name evidence="2" type="primary">LOC108987842</name>
</gene>
<dbReference type="Proteomes" id="UP000235220">
    <property type="component" value="Unplaced"/>
</dbReference>
<dbReference type="RefSeq" id="XP_018816411.1">
    <property type="nucleotide sequence ID" value="XM_018960866.2"/>
</dbReference>
<dbReference type="PROSITE" id="PS50181">
    <property type="entry name" value="FBOX"/>
    <property type="match status" value="1"/>
</dbReference>
<reference evidence="2" key="1">
    <citation type="submission" date="2025-08" db="UniProtKB">
        <authorList>
            <consortium name="RefSeq"/>
        </authorList>
    </citation>
    <scope>IDENTIFICATION</scope>
    <source>
        <tissue evidence="2">Leaves</tissue>
    </source>
</reference>
<dbReference type="SUPFAM" id="SSF81383">
    <property type="entry name" value="F-box domain"/>
    <property type="match status" value="1"/>
</dbReference>
<proteinExistence type="predicted"/>
<dbReference type="CDD" id="cd22157">
    <property type="entry name" value="F-box_AtFBW1-like"/>
    <property type="match status" value="1"/>
</dbReference>
<name>A0A2I4EAI3_JUGRE</name>
<dbReference type="Pfam" id="PF07734">
    <property type="entry name" value="FBA_1"/>
    <property type="match status" value="1"/>
</dbReference>
<dbReference type="STRING" id="51240.A0A2I4EAI3"/>
<dbReference type="FunCoup" id="A0A2I4EAI3">
    <property type="interactions" value="1376"/>
</dbReference>
<dbReference type="NCBIfam" id="TIGR01640">
    <property type="entry name" value="F_box_assoc_1"/>
    <property type="match status" value="1"/>
</dbReference>
<protein>
    <submittedName>
        <fullName evidence="2">F-box/kelch-repeat protein At3g06240-like isoform X1</fullName>
    </submittedName>
</protein>
<dbReference type="KEGG" id="jre:108987842"/>
<dbReference type="InterPro" id="IPR036047">
    <property type="entry name" value="F-box-like_dom_sf"/>
</dbReference>
<dbReference type="InterPro" id="IPR050796">
    <property type="entry name" value="SCF_F-box_component"/>
</dbReference>
<dbReference type="PANTHER" id="PTHR31672:SF13">
    <property type="entry name" value="F-BOX PROTEIN CPR30-LIKE"/>
    <property type="match status" value="1"/>
</dbReference>
<dbReference type="AlphaFoldDB" id="A0A2I4EAI3"/>
<dbReference type="OrthoDB" id="591557at2759"/>
<dbReference type="GeneID" id="108987842"/>
<dbReference type="Pfam" id="PF00646">
    <property type="entry name" value="F-box"/>
    <property type="match status" value="1"/>
</dbReference>
<organism evidence="1 2">
    <name type="scientific">Juglans regia</name>
    <name type="common">English walnut</name>
    <dbReference type="NCBI Taxonomy" id="51240"/>
    <lineage>
        <taxon>Eukaryota</taxon>
        <taxon>Viridiplantae</taxon>
        <taxon>Streptophyta</taxon>
        <taxon>Embryophyta</taxon>
        <taxon>Tracheophyta</taxon>
        <taxon>Spermatophyta</taxon>
        <taxon>Magnoliopsida</taxon>
        <taxon>eudicotyledons</taxon>
        <taxon>Gunneridae</taxon>
        <taxon>Pentapetalae</taxon>
        <taxon>rosids</taxon>
        <taxon>fabids</taxon>
        <taxon>Fagales</taxon>
        <taxon>Juglandaceae</taxon>
        <taxon>Juglans</taxon>
    </lineage>
</organism>
<sequence>MSRKFLPEEVVVEILLRLPVKSLVRFRCVSKRWLSLISDPRFAKSQSKRADNHIQRLLFPTPVGLGSLEVDAPFVDISAVRELFVPFKQLDLRLNLLGSCDGLVFVSHYDHKDFYIWNPSTGEHRKLPDPGISPHPYNEYMYGFGYDSSVDDYKVIVTTFLPLRPSPGYVGKILSLKNNSWKSIKKPDVVFSSFRSAGALCGGAVHWLGEVLPLEANLAILAFDLAEEKFRQVPMPPMLEGEDADYYDISCLVNLGGRLCLILLSLADEELWVMMEYGVQKSWAPMFRIDGHYGPKPLCMSRGNQLVATNDDGNVLIRANPEGRIVESCVFCIEHSPNWHEPWAVFVESLLSPFFALEF</sequence>
<dbReference type="InterPro" id="IPR006527">
    <property type="entry name" value="F-box-assoc_dom_typ1"/>
</dbReference>
<accession>A0A2I4EAI3</accession>
<dbReference type="PANTHER" id="PTHR31672">
    <property type="entry name" value="BNACNNG10540D PROTEIN"/>
    <property type="match status" value="1"/>
</dbReference>
<dbReference type="InterPro" id="IPR017451">
    <property type="entry name" value="F-box-assoc_interact_dom"/>
</dbReference>
<keyword evidence="1" id="KW-1185">Reference proteome</keyword>
<dbReference type="InterPro" id="IPR011043">
    <property type="entry name" value="Gal_Oxase/kelch_b-propeller"/>
</dbReference>
<dbReference type="SUPFAM" id="SSF50965">
    <property type="entry name" value="Galactose oxidase, central domain"/>
    <property type="match status" value="1"/>
</dbReference>
<evidence type="ECO:0000313" key="1">
    <source>
        <dbReference type="Proteomes" id="UP000235220"/>
    </source>
</evidence>
<evidence type="ECO:0000313" key="2">
    <source>
        <dbReference type="RefSeq" id="XP_018816411.1"/>
    </source>
</evidence>
<dbReference type="Gramene" id="Jr_Scaffold_681_00030_p1">
    <property type="protein sequence ID" value="cds.Jr_Scaffold_681_00030_p1"/>
    <property type="gene ID" value="Jr_Scaffold_681_00030"/>
</dbReference>
<dbReference type="Gene3D" id="1.20.1280.50">
    <property type="match status" value="1"/>
</dbReference>
<dbReference type="SMART" id="SM00256">
    <property type="entry name" value="FBOX"/>
    <property type="match status" value="1"/>
</dbReference>